<dbReference type="EMBL" id="SBIQ01000067">
    <property type="protein sequence ID" value="KAF7683631.1"/>
    <property type="molecule type" value="Genomic_DNA"/>
</dbReference>
<dbReference type="Gene3D" id="2.130.10.10">
    <property type="entry name" value="YVTN repeat-like/Quinoprotein amine dehydrogenase"/>
    <property type="match status" value="2"/>
</dbReference>
<proteinExistence type="predicted"/>
<name>A0ABQ7HZS9_9MICR</name>
<dbReference type="InterPro" id="IPR004871">
    <property type="entry name" value="RSE1/DDB1/CPSF1_C"/>
</dbReference>
<comment type="caution">
    <text evidence="2">The sequence shown here is derived from an EMBL/GenBank/DDBJ whole genome shotgun (WGS) entry which is preliminary data.</text>
</comment>
<dbReference type="PANTHER" id="PTHR10644">
    <property type="entry name" value="DNA REPAIR/RNA PROCESSING CPSF FAMILY"/>
    <property type="match status" value="1"/>
</dbReference>
<gene>
    <name evidence="2" type="primary">cft1</name>
    <name evidence="2" type="ORF">TCON_1164</name>
</gene>
<dbReference type="InterPro" id="IPR015943">
    <property type="entry name" value="WD40/YVTN_repeat-like_dom_sf"/>
</dbReference>
<accession>A0ABQ7HZS9</accession>
<feature type="domain" description="RSE1/DDB1/CPSF1 C-terminal" evidence="1">
    <location>
        <begin position="786"/>
        <end position="1098"/>
    </location>
</feature>
<reference evidence="2 3" key="1">
    <citation type="submission" date="2019-01" db="EMBL/GenBank/DDBJ databases">
        <title>Genomes sequencing and comparative genomics of infectious freshwater microsporidia, Cucumispora dikerogammari and Thelohania contejeani.</title>
        <authorList>
            <person name="Cormier A."/>
            <person name="Giraud I."/>
            <person name="Wattier R."/>
            <person name="Teixeira M."/>
            <person name="Grandjean F."/>
            <person name="Rigaud T."/>
            <person name="Cordaux R."/>
        </authorList>
    </citation>
    <scope>NUCLEOTIDE SEQUENCE [LARGE SCALE GENOMIC DNA]</scope>
    <source>
        <strain evidence="2">T1</strain>
        <tissue evidence="2">Spores</tissue>
    </source>
</reference>
<organism evidence="2 3">
    <name type="scientific">Astathelohania contejeani</name>
    <dbReference type="NCBI Taxonomy" id="164912"/>
    <lineage>
        <taxon>Eukaryota</taxon>
        <taxon>Fungi</taxon>
        <taxon>Fungi incertae sedis</taxon>
        <taxon>Microsporidia</taxon>
        <taxon>Astathelohaniidae</taxon>
        <taxon>Astathelohania</taxon>
    </lineage>
</organism>
<dbReference type="Proteomes" id="UP001516464">
    <property type="component" value="Unassembled WGS sequence"/>
</dbReference>
<sequence length="1124" mass="130215">MSFIFAQQELGNPVQGSIMGNFIENTTTLLTYHNDTLKLWTNQLIKEKRLYYPIQQIEKIQGKTKDFIVILFKFSRISIIEYNPCINDYETIGLKLFDSEESHFLRISYEFGILKTSNTTLSFFSLKPNTFDSFTISNKDIHVSLNNIKDIQFLDNSTTFAILYDSTPHSYINTDSYNTVIIVTINIQTKKICLIDQFNVHSHSQKLGVYRGGLAVFALNSITFYSNGNIYELGLNAFYINKYNYKGEILDSNIIIDNSYYYIRENNILLINGNGIIYSIRFFYDNKKIQRVIIEKILVENLIPSCVASYGKFLFVGSLFTDSIMYEIEVEEDHNFQGIVDDIYSENSPCVLNGEILDLASKDIQINPYPEFVCMDDYAMHEIYVPKTIKIKLKQIYALKNYGIIGGMCATLSNDKICTGGTAQKPMLYKLKAKVDFQYIRTVKVRGYDSLFYANGIFLLSNERESILVEWKDELIELMGDYFYESETLLFTKFKMWYLQVTASYMVLLDKEYKKCINYEFETKIKNIKYSNEIFLVLTNNNALIKCCIADNNISTVVLFNDGVKQFEISDDGSLIIINDKGIEMYNITIKDITPCFKSSMLFGFPQIINNIMIDTVLPNNITELALSTYKNRILVLLRTNIGQCVIYEYIYGLFRKLELPRNLVLSKTEKKSFFVMKEFVYIKSSELCNIEGYFLFITSDNIFIHESLYRIDFITTKESNLLIYKNTLASFNLFNYNYENRFIIEEKEIKRYGRLVCTNNNFIVVASIGPVDNKEDDYTNEQHYIDLYNKDYLIDEYKLMKNEFVCDIKSLVLHDKQSKNEKTEFIIACTSCLKGEDNQTRGRLLVFEIMNIVPEKDKPYICRKLKVLGIENTKSPIIQCEEVRGNIVLAMGTRIMVYEVDRSEGINAIAFHDLHTFTSSIAVIKNYIIASDIYRGISFFYFQSKPVQIHLVATSDSIKNVISVEYSISNDDNTLDMISTDYYGNIHIYTYSPYNLLSKAGTKLVKRAEISTGVNKIQSFSNLYNPLCYTQNGIIMNIKRIKNQDKYQTLLTLQNRILMSKKYNCGINYKNYGIINKSLRVVTIKGIINESIIREFLCMNEMAQKTISEGLDNLYDIINELII</sequence>
<dbReference type="Pfam" id="PF03178">
    <property type="entry name" value="CPSF_A"/>
    <property type="match status" value="1"/>
</dbReference>
<keyword evidence="3" id="KW-1185">Reference proteome</keyword>
<dbReference type="InterPro" id="IPR050358">
    <property type="entry name" value="RSE1/DDB1/CFT1"/>
</dbReference>
<evidence type="ECO:0000259" key="1">
    <source>
        <dbReference type="Pfam" id="PF03178"/>
    </source>
</evidence>
<protein>
    <submittedName>
        <fullName evidence="2">Protein cft1</fullName>
    </submittedName>
</protein>
<evidence type="ECO:0000313" key="3">
    <source>
        <dbReference type="Proteomes" id="UP001516464"/>
    </source>
</evidence>
<evidence type="ECO:0000313" key="2">
    <source>
        <dbReference type="EMBL" id="KAF7683631.1"/>
    </source>
</evidence>